<reference evidence="3" key="1">
    <citation type="submission" date="2011-01" db="EMBL/GenBank/DDBJ databases">
        <title>Complete sequence of chromosome of Acidobacterium sp. MP5ACTX9.</title>
        <authorList>
            <consortium name="US DOE Joint Genome Institute"/>
            <person name="Lucas S."/>
            <person name="Copeland A."/>
            <person name="Lapidus A."/>
            <person name="Cheng J.-F."/>
            <person name="Goodwin L."/>
            <person name="Pitluck S."/>
            <person name="Teshima H."/>
            <person name="Detter J.C."/>
            <person name="Han C."/>
            <person name="Tapia R."/>
            <person name="Land M."/>
            <person name="Hauser L."/>
            <person name="Kyrpides N."/>
            <person name="Ivanova N."/>
            <person name="Ovchinnikova G."/>
            <person name="Pagani I."/>
            <person name="Rawat S.R."/>
            <person name="Mannisto M."/>
            <person name="Haggblom M.M."/>
            <person name="Woyke T."/>
        </authorList>
    </citation>
    <scope>NUCLEOTIDE SEQUENCE [LARGE SCALE GENOMIC DNA]</scope>
    <source>
        <strain evidence="3">MP5ACTX9</strain>
    </source>
</reference>
<dbReference type="RefSeq" id="WP_013580226.1">
    <property type="nucleotide sequence ID" value="NC_015064.1"/>
</dbReference>
<dbReference type="Pfam" id="PF00534">
    <property type="entry name" value="Glycos_transf_1"/>
    <property type="match status" value="1"/>
</dbReference>
<dbReference type="PaxDb" id="1198114-AciX9_1861"/>
<dbReference type="InterPro" id="IPR050194">
    <property type="entry name" value="Glycosyltransferase_grp1"/>
</dbReference>
<dbReference type="STRING" id="1198114.AciX9_1861"/>
<accession>E8X011</accession>
<keyword evidence="2" id="KW-0808">Transferase</keyword>
<gene>
    <name evidence="2" type="ordered locus">AciX9_1861</name>
</gene>
<protein>
    <submittedName>
        <fullName evidence="2">Glycosyl transferase group 1</fullName>
    </submittedName>
</protein>
<evidence type="ECO:0000313" key="2">
    <source>
        <dbReference type="EMBL" id="ADW68907.1"/>
    </source>
</evidence>
<dbReference type="Gene3D" id="3.40.50.2000">
    <property type="entry name" value="Glycogen Phosphorylase B"/>
    <property type="match status" value="1"/>
</dbReference>
<dbReference type="EMBL" id="CP002480">
    <property type="protein sequence ID" value="ADW68907.1"/>
    <property type="molecule type" value="Genomic_DNA"/>
</dbReference>
<dbReference type="HOGENOM" id="CLU_052026_0_0_0"/>
<feature type="domain" description="Glycosyl transferase family 1" evidence="1">
    <location>
        <begin position="228"/>
        <end position="383"/>
    </location>
</feature>
<dbReference type="AlphaFoldDB" id="E8X011"/>
<dbReference type="Proteomes" id="UP000000343">
    <property type="component" value="Chromosome"/>
</dbReference>
<dbReference type="InterPro" id="IPR001296">
    <property type="entry name" value="Glyco_trans_1"/>
</dbReference>
<dbReference type="PANTHER" id="PTHR45947">
    <property type="entry name" value="SULFOQUINOVOSYL TRANSFERASE SQD2"/>
    <property type="match status" value="1"/>
</dbReference>
<dbReference type="SUPFAM" id="SSF53756">
    <property type="entry name" value="UDP-Glycosyltransferase/glycogen phosphorylase"/>
    <property type="match status" value="1"/>
</dbReference>
<dbReference type="eggNOG" id="COG0438">
    <property type="taxonomic scope" value="Bacteria"/>
</dbReference>
<dbReference type="PANTHER" id="PTHR45947:SF3">
    <property type="entry name" value="SULFOQUINOVOSYL TRANSFERASE SQD2"/>
    <property type="match status" value="1"/>
</dbReference>
<dbReference type="GO" id="GO:0016757">
    <property type="term" value="F:glycosyltransferase activity"/>
    <property type="evidence" value="ECO:0007669"/>
    <property type="project" value="InterPro"/>
</dbReference>
<evidence type="ECO:0000259" key="1">
    <source>
        <dbReference type="Pfam" id="PF00534"/>
    </source>
</evidence>
<evidence type="ECO:0000313" key="3">
    <source>
        <dbReference type="Proteomes" id="UP000000343"/>
    </source>
</evidence>
<dbReference type="CDD" id="cd03801">
    <property type="entry name" value="GT4_PimA-like"/>
    <property type="match status" value="1"/>
</dbReference>
<sequence length="413" mass="45198">MRAGDLRVLIVAEHASKRFGGEAILPYHYFRVLRSRGVDAWLIVHERTRDELITLFPNELDRLRFVKDMTLQKIFYQVGKLLPRRISEATFGLANQLLTQFAQRAMVLELVTPSAVVHQPIPVSPKFPSLMAGLGAPLVVGPMNGGMNYPAAFRGAEAWWSRGVIALGRSFSNVVNAVLSGKRNADVVLVANERTRAALPSGLRGRVLEVVENGVDLEQWPAGVGDRVHEPRFLFIGRLVDWKALDVAIEALGAVPGATLDVIGDGPMLDSWRGMATGLGLAERVRFHGWLTQEQCAEWLAGACALVLPSIYECGGAVVLEAMAMGKPVIATAWGGPADYLDESCGILIPPTSREAMVSGFAEAMRLLANDAEACTRVGEAGRIRVLEQFDWEKKVDRMMEIYRAVLPGLYIV</sequence>
<dbReference type="KEGG" id="acm:AciX9_1861"/>
<organism evidence="3">
    <name type="scientific">Granulicella tundricola (strain ATCC BAA-1859 / DSM 23138 / MP5ACTX9)</name>
    <dbReference type="NCBI Taxonomy" id="1198114"/>
    <lineage>
        <taxon>Bacteria</taxon>
        <taxon>Pseudomonadati</taxon>
        <taxon>Acidobacteriota</taxon>
        <taxon>Terriglobia</taxon>
        <taxon>Terriglobales</taxon>
        <taxon>Acidobacteriaceae</taxon>
        <taxon>Granulicella</taxon>
    </lineage>
</organism>
<proteinExistence type="predicted"/>
<name>E8X011_GRATM</name>
<keyword evidence="3" id="KW-1185">Reference proteome</keyword>